<feature type="region of interest" description="Disordered" evidence="1">
    <location>
        <begin position="1"/>
        <end position="47"/>
    </location>
</feature>
<sequence>MNSIEDRKHKQPSKCATRYHQNPRRPWLRKSNHNSANDINPISSQCG</sequence>
<protein>
    <submittedName>
        <fullName evidence="2">Uncharacterized protein</fullName>
    </submittedName>
</protein>
<proteinExistence type="predicted"/>
<name>A0A0A9EJ56_ARUDO</name>
<dbReference type="AlphaFoldDB" id="A0A0A9EJ56"/>
<evidence type="ECO:0000313" key="2">
    <source>
        <dbReference type="EMBL" id="JAD97910.1"/>
    </source>
</evidence>
<organism evidence="2">
    <name type="scientific">Arundo donax</name>
    <name type="common">Giant reed</name>
    <name type="synonym">Donax arundinaceus</name>
    <dbReference type="NCBI Taxonomy" id="35708"/>
    <lineage>
        <taxon>Eukaryota</taxon>
        <taxon>Viridiplantae</taxon>
        <taxon>Streptophyta</taxon>
        <taxon>Embryophyta</taxon>
        <taxon>Tracheophyta</taxon>
        <taxon>Spermatophyta</taxon>
        <taxon>Magnoliopsida</taxon>
        <taxon>Liliopsida</taxon>
        <taxon>Poales</taxon>
        <taxon>Poaceae</taxon>
        <taxon>PACMAD clade</taxon>
        <taxon>Arundinoideae</taxon>
        <taxon>Arundineae</taxon>
        <taxon>Arundo</taxon>
    </lineage>
</organism>
<feature type="compositionally biased region" description="Polar residues" evidence="1">
    <location>
        <begin position="33"/>
        <end position="47"/>
    </location>
</feature>
<feature type="compositionally biased region" description="Basic residues" evidence="1">
    <location>
        <begin position="21"/>
        <end position="32"/>
    </location>
</feature>
<dbReference type="EMBL" id="GBRH01199985">
    <property type="protein sequence ID" value="JAD97910.1"/>
    <property type="molecule type" value="Transcribed_RNA"/>
</dbReference>
<reference evidence="2" key="1">
    <citation type="submission" date="2014-09" db="EMBL/GenBank/DDBJ databases">
        <authorList>
            <person name="Magalhaes I.L.F."/>
            <person name="Oliveira U."/>
            <person name="Santos F.R."/>
            <person name="Vidigal T.H.D.A."/>
            <person name="Brescovit A.D."/>
            <person name="Santos A.J."/>
        </authorList>
    </citation>
    <scope>NUCLEOTIDE SEQUENCE</scope>
    <source>
        <tissue evidence="2">Shoot tissue taken approximately 20 cm above the soil surface</tissue>
    </source>
</reference>
<evidence type="ECO:0000256" key="1">
    <source>
        <dbReference type="SAM" id="MobiDB-lite"/>
    </source>
</evidence>
<reference evidence="2" key="2">
    <citation type="journal article" date="2015" name="Data Brief">
        <title>Shoot transcriptome of the giant reed, Arundo donax.</title>
        <authorList>
            <person name="Barrero R.A."/>
            <person name="Guerrero F.D."/>
            <person name="Moolhuijzen P."/>
            <person name="Goolsby J.A."/>
            <person name="Tidwell J."/>
            <person name="Bellgard S.E."/>
            <person name="Bellgard M.I."/>
        </authorList>
    </citation>
    <scope>NUCLEOTIDE SEQUENCE</scope>
    <source>
        <tissue evidence="2">Shoot tissue taken approximately 20 cm above the soil surface</tissue>
    </source>
</reference>
<accession>A0A0A9EJ56</accession>